<proteinExistence type="predicted"/>
<name>A0AA46I5P0_9FUSO</name>
<comment type="caution">
    <text evidence="5">The sequence shown here is derived from an EMBL/GenBank/DDBJ whole genome shotgun (WGS) entry which is preliminary data.</text>
</comment>
<gene>
    <name evidence="5" type="ORF">EV215_0756</name>
</gene>
<evidence type="ECO:0000256" key="1">
    <source>
        <dbReference type="ARBA" id="ARBA00023015"/>
    </source>
</evidence>
<dbReference type="Gene3D" id="1.10.10.10">
    <property type="entry name" value="Winged helix-like DNA-binding domain superfamily/Winged helix DNA-binding domain"/>
    <property type="match status" value="1"/>
</dbReference>
<dbReference type="NCBIfam" id="NF033788">
    <property type="entry name" value="HTH_metalloreg"/>
    <property type="match status" value="1"/>
</dbReference>
<dbReference type="GO" id="GO:0003677">
    <property type="term" value="F:DNA binding"/>
    <property type="evidence" value="ECO:0007669"/>
    <property type="project" value="UniProtKB-KW"/>
</dbReference>
<dbReference type="InterPro" id="IPR036388">
    <property type="entry name" value="WH-like_DNA-bd_sf"/>
</dbReference>
<dbReference type="PANTHER" id="PTHR33154:SF33">
    <property type="entry name" value="TRANSCRIPTIONAL REPRESSOR SDPR"/>
    <property type="match status" value="1"/>
</dbReference>
<dbReference type="Proteomes" id="UP000294678">
    <property type="component" value="Unassembled WGS sequence"/>
</dbReference>
<dbReference type="PROSITE" id="PS00846">
    <property type="entry name" value="HTH_ARSR_1"/>
    <property type="match status" value="1"/>
</dbReference>
<dbReference type="AlphaFoldDB" id="A0AA46I5P0"/>
<dbReference type="SUPFAM" id="SSF46785">
    <property type="entry name" value="Winged helix' DNA-binding domain"/>
    <property type="match status" value="1"/>
</dbReference>
<accession>A0AA46I5P0</accession>
<evidence type="ECO:0000313" key="6">
    <source>
        <dbReference type="Proteomes" id="UP000294678"/>
    </source>
</evidence>
<reference evidence="5 6" key="1">
    <citation type="submission" date="2019-03" db="EMBL/GenBank/DDBJ databases">
        <title>Genomic Encyclopedia of Type Strains, Phase IV (KMG-IV): sequencing the most valuable type-strain genomes for metagenomic binning, comparative biology and taxonomic classification.</title>
        <authorList>
            <person name="Goeker M."/>
        </authorList>
    </citation>
    <scope>NUCLEOTIDE SEQUENCE [LARGE SCALE GENOMIC DNA]</scope>
    <source>
        <strain evidence="5 6">DSM 100055</strain>
    </source>
</reference>
<dbReference type="InterPro" id="IPR018334">
    <property type="entry name" value="ArsR_HTH"/>
</dbReference>
<sequence length="110" mass="13173">MKIIEIMKVLGDENRLRILNLLYNSDLLCVCDIEEVLKLSQSNTSRHLNKLKILNLINSEKKAQWVYYNINRKKLEKYTFIGEILKNLNDEIFKKDVRNLKIYLKNKKKC</sequence>
<feature type="domain" description="HTH arsR-type" evidence="4">
    <location>
        <begin position="1"/>
        <end position="96"/>
    </location>
</feature>
<keyword evidence="1" id="KW-0805">Transcription regulation</keyword>
<keyword evidence="3" id="KW-0804">Transcription</keyword>
<dbReference type="EMBL" id="SOBG01000003">
    <property type="protein sequence ID" value="TDT71383.1"/>
    <property type="molecule type" value="Genomic_DNA"/>
</dbReference>
<organism evidence="5 6">
    <name type="scientific">Hypnocyclicus thermotrophus</name>
    <dbReference type="NCBI Taxonomy" id="1627895"/>
    <lineage>
        <taxon>Bacteria</taxon>
        <taxon>Fusobacteriati</taxon>
        <taxon>Fusobacteriota</taxon>
        <taxon>Fusobacteriia</taxon>
        <taxon>Fusobacteriales</taxon>
        <taxon>Fusobacteriaceae</taxon>
        <taxon>Hypnocyclicus</taxon>
    </lineage>
</organism>
<dbReference type="InterPro" id="IPR036390">
    <property type="entry name" value="WH_DNA-bd_sf"/>
</dbReference>
<dbReference type="RefSeq" id="WP_134112651.1">
    <property type="nucleotide sequence ID" value="NZ_SOBG01000003.1"/>
</dbReference>
<keyword evidence="6" id="KW-1185">Reference proteome</keyword>
<dbReference type="PANTHER" id="PTHR33154">
    <property type="entry name" value="TRANSCRIPTIONAL REGULATOR, ARSR FAMILY"/>
    <property type="match status" value="1"/>
</dbReference>
<dbReference type="PRINTS" id="PR00778">
    <property type="entry name" value="HTHARSR"/>
</dbReference>
<protein>
    <submittedName>
        <fullName evidence="5">ArsR family transcriptional regulator</fullName>
    </submittedName>
</protein>
<keyword evidence="2" id="KW-0238">DNA-binding</keyword>
<dbReference type="Pfam" id="PF01022">
    <property type="entry name" value="HTH_5"/>
    <property type="match status" value="1"/>
</dbReference>
<dbReference type="GO" id="GO:0003700">
    <property type="term" value="F:DNA-binding transcription factor activity"/>
    <property type="evidence" value="ECO:0007669"/>
    <property type="project" value="InterPro"/>
</dbReference>
<dbReference type="InterPro" id="IPR001845">
    <property type="entry name" value="HTH_ArsR_DNA-bd_dom"/>
</dbReference>
<dbReference type="SMART" id="SM00418">
    <property type="entry name" value="HTH_ARSR"/>
    <property type="match status" value="1"/>
</dbReference>
<dbReference type="InterPro" id="IPR051081">
    <property type="entry name" value="HTH_MetalResp_TranReg"/>
</dbReference>
<evidence type="ECO:0000256" key="2">
    <source>
        <dbReference type="ARBA" id="ARBA00023125"/>
    </source>
</evidence>
<evidence type="ECO:0000256" key="3">
    <source>
        <dbReference type="ARBA" id="ARBA00023163"/>
    </source>
</evidence>
<dbReference type="PROSITE" id="PS50987">
    <property type="entry name" value="HTH_ARSR_2"/>
    <property type="match status" value="1"/>
</dbReference>
<evidence type="ECO:0000313" key="5">
    <source>
        <dbReference type="EMBL" id="TDT71383.1"/>
    </source>
</evidence>
<dbReference type="InterPro" id="IPR011991">
    <property type="entry name" value="ArsR-like_HTH"/>
</dbReference>
<dbReference type="CDD" id="cd00090">
    <property type="entry name" value="HTH_ARSR"/>
    <property type="match status" value="1"/>
</dbReference>
<evidence type="ECO:0000259" key="4">
    <source>
        <dbReference type="PROSITE" id="PS50987"/>
    </source>
</evidence>